<protein>
    <submittedName>
        <fullName evidence="2">Uncharacterized protein</fullName>
    </submittedName>
</protein>
<organism evidence="2 3">
    <name type="scientific">Austropuccinia psidii MF-1</name>
    <dbReference type="NCBI Taxonomy" id="1389203"/>
    <lineage>
        <taxon>Eukaryota</taxon>
        <taxon>Fungi</taxon>
        <taxon>Dikarya</taxon>
        <taxon>Basidiomycota</taxon>
        <taxon>Pucciniomycotina</taxon>
        <taxon>Pucciniomycetes</taxon>
        <taxon>Pucciniales</taxon>
        <taxon>Sphaerophragmiaceae</taxon>
        <taxon>Austropuccinia</taxon>
    </lineage>
</organism>
<keyword evidence="3" id="KW-1185">Reference proteome</keyword>
<feature type="region of interest" description="Disordered" evidence="1">
    <location>
        <begin position="1"/>
        <end position="43"/>
    </location>
</feature>
<proteinExistence type="predicted"/>
<accession>A0A9Q3JB74</accession>
<comment type="caution">
    <text evidence="2">The sequence shown here is derived from an EMBL/GenBank/DDBJ whole genome shotgun (WGS) entry which is preliminary data.</text>
</comment>
<sequence>MPTFNLKVISEHPDPTPIDSIASHLPHQPSDSPPALNSFPINRDPLGHVTSASRQCQLSQVSHENVTQSPNPFQHYLKCSGHFTSLACASPPNLPQRFACLRARTALQMRLRHCPPISVLTTPYAFTPCPYHLYAHVVPSQHASDTASHPYACVVPSRHPPNTVYHPYACGVPSQNAPDTTYPYAFVVPSRHAPNTTYPYA</sequence>
<dbReference type="EMBL" id="AVOT02067062">
    <property type="protein sequence ID" value="MBW0558714.1"/>
    <property type="molecule type" value="Genomic_DNA"/>
</dbReference>
<evidence type="ECO:0000313" key="3">
    <source>
        <dbReference type="Proteomes" id="UP000765509"/>
    </source>
</evidence>
<reference evidence="2" key="1">
    <citation type="submission" date="2021-03" db="EMBL/GenBank/DDBJ databases">
        <title>Draft genome sequence of rust myrtle Austropuccinia psidii MF-1, a brazilian biotype.</title>
        <authorList>
            <person name="Quecine M.C."/>
            <person name="Pachon D.M.R."/>
            <person name="Bonatelli M.L."/>
            <person name="Correr F.H."/>
            <person name="Franceschini L.M."/>
            <person name="Leite T.F."/>
            <person name="Margarido G.R.A."/>
            <person name="Almeida C.A."/>
            <person name="Ferrarezi J.A."/>
            <person name="Labate C.A."/>
        </authorList>
    </citation>
    <scope>NUCLEOTIDE SEQUENCE</scope>
    <source>
        <strain evidence="2">MF-1</strain>
    </source>
</reference>
<gene>
    <name evidence="2" type="ORF">O181_098429</name>
</gene>
<name>A0A9Q3JB74_9BASI</name>
<dbReference type="Proteomes" id="UP000765509">
    <property type="component" value="Unassembled WGS sequence"/>
</dbReference>
<dbReference type="AlphaFoldDB" id="A0A9Q3JB74"/>
<evidence type="ECO:0000313" key="2">
    <source>
        <dbReference type="EMBL" id="MBW0558714.1"/>
    </source>
</evidence>
<evidence type="ECO:0000256" key="1">
    <source>
        <dbReference type="SAM" id="MobiDB-lite"/>
    </source>
</evidence>